<organism evidence="1 2">
    <name type="scientific">Bacillus capparidis</name>
    <dbReference type="NCBI Taxonomy" id="1840411"/>
    <lineage>
        <taxon>Bacteria</taxon>
        <taxon>Bacillati</taxon>
        <taxon>Bacillota</taxon>
        <taxon>Bacilli</taxon>
        <taxon>Bacillales</taxon>
        <taxon>Bacillaceae</taxon>
        <taxon>Bacillus</taxon>
    </lineage>
</organism>
<comment type="caution">
    <text evidence="1">The sequence shown here is derived from an EMBL/GenBank/DDBJ whole genome shotgun (WGS) entry which is preliminary data.</text>
</comment>
<accession>A0ABS4CWV0</accession>
<dbReference type="EMBL" id="JAFDST010000002">
    <property type="protein sequence ID" value="MBP1082067.1"/>
    <property type="molecule type" value="Genomic_DNA"/>
</dbReference>
<proteinExistence type="predicted"/>
<name>A0ABS4CWV0_9BACI</name>
<reference evidence="1 2" key="1">
    <citation type="submission" date="2021-01" db="EMBL/GenBank/DDBJ databases">
        <title>Genomic Encyclopedia of Type Strains, Phase IV (KMG-IV): sequencing the most valuable type-strain genomes for metagenomic binning, comparative biology and taxonomic classification.</title>
        <authorList>
            <person name="Goeker M."/>
        </authorList>
    </citation>
    <scope>NUCLEOTIDE SEQUENCE [LARGE SCALE GENOMIC DNA]</scope>
    <source>
        <strain evidence="1 2">DSM 103394</strain>
    </source>
</reference>
<dbReference type="Proteomes" id="UP000674416">
    <property type="component" value="Unassembled WGS sequence"/>
</dbReference>
<keyword evidence="2" id="KW-1185">Reference proteome</keyword>
<protein>
    <submittedName>
        <fullName evidence="1">Uncharacterized protein</fullName>
    </submittedName>
</protein>
<evidence type="ECO:0000313" key="1">
    <source>
        <dbReference type="EMBL" id="MBP1082067.1"/>
    </source>
</evidence>
<evidence type="ECO:0000313" key="2">
    <source>
        <dbReference type="Proteomes" id="UP000674416"/>
    </source>
</evidence>
<sequence>MISSRITISIPPDILSFKYHDEIDRLLKGQVDHCLKGLLLKKLLGGEMEEIGLAFPSYRLEYSQ</sequence>
<gene>
    <name evidence="1" type="ORF">JOC74_002560</name>
</gene>